<dbReference type="AlphaFoldDB" id="A0A383C9M6"/>
<accession>A0A383C9M6</accession>
<protein>
    <submittedName>
        <fullName evidence="1">Uncharacterized protein</fullName>
    </submittedName>
</protein>
<dbReference type="EMBL" id="UINC01206914">
    <property type="protein sequence ID" value="SVE28763.1"/>
    <property type="molecule type" value="Genomic_DNA"/>
</dbReference>
<reference evidence="1" key="1">
    <citation type="submission" date="2018-05" db="EMBL/GenBank/DDBJ databases">
        <authorList>
            <person name="Lanie J.A."/>
            <person name="Ng W.-L."/>
            <person name="Kazmierczak K.M."/>
            <person name="Andrzejewski T.M."/>
            <person name="Davidsen T.M."/>
            <person name="Wayne K.J."/>
            <person name="Tettelin H."/>
            <person name="Glass J.I."/>
            <person name="Rusch D."/>
            <person name="Podicherti R."/>
            <person name="Tsui H.-C.T."/>
            <person name="Winkler M.E."/>
        </authorList>
    </citation>
    <scope>NUCLEOTIDE SEQUENCE</scope>
</reference>
<organism evidence="1">
    <name type="scientific">marine metagenome</name>
    <dbReference type="NCBI Taxonomy" id="408172"/>
    <lineage>
        <taxon>unclassified sequences</taxon>
        <taxon>metagenomes</taxon>
        <taxon>ecological metagenomes</taxon>
    </lineage>
</organism>
<dbReference type="SUPFAM" id="SSF50998">
    <property type="entry name" value="Quinoprotein alcohol dehydrogenase-like"/>
    <property type="match status" value="1"/>
</dbReference>
<dbReference type="InterPro" id="IPR011047">
    <property type="entry name" value="Quinoprotein_ADH-like_sf"/>
</dbReference>
<proteinExistence type="predicted"/>
<gene>
    <name evidence="1" type="ORF">METZ01_LOCUS481617</name>
</gene>
<evidence type="ECO:0000313" key="1">
    <source>
        <dbReference type="EMBL" id="SVE28763.1"/>
    </source>
</evidence>
<sequence>MALCLWLPAVGAEKVKPLTAEGYWPGWLGPKRNGWVNNFQPPKKWPEKLQQMWRVKVGAGYGSPLVAGGQRLPACSSG</sequence>
<name>A0A383C9M6_9ZZZZ</name>